<dbReference type="Proteomes" id="UP000827721">
    <property type="component" value="Unassembled WGS sequence"/>
</dbReference>
<keyword evidence="3" id="KW-1185">Reference proteome</keyword>
<accession>A0ABQ8HZR3</accession>
<evidence type="ECO:0000313" key="2">
    <source>
        <dbReference type="EMBL" id="KAH7569798.1"/>
    </source>
</evidence>
<feature type="compositionally biased region" description="Low complexity" evidence="1">
    <location>
        <begin position="47"/>
        <end position="58"/>
    </location>
</feature>
<feature type="region of interest" description="Disordered" evidence="1">
    <location>
        <begin position="111"/>
        <end position="134"/>
    </location>
</feature>
<protein>
    <submittedName>
        <fullName evidence="2">Uncharacterized protein</fullName>
    </submittedName>
</protein>
<gene>
    <name evidence="2" type="ORF">JRO89_XS05G0001600</name>
</gene>
<organism evidence="2 3">
    <name type="scientific">Xanthoceras sorbifolium</name>
    <dbReference type="NCBI Taxonomy" id="99658"/>
    <lineage>
        <taxon>Eukaryota</taxon>
        <taxon>Viridiplantae</taxon>
        <taxon>Streptophyta</taxon>
        <taxon>Embryophyta</taxon>
        <taxon>Tracheophyta</taxon>
        <taxon>Spermatophyta</taxon>
        <taxon>Magnoliopsida</taxon>
        <taxon>eudicotyledons</taxon>
        <taxon>Gunneridae</taxon>
        <taxon>Pentapetalae</taxon>
        <taxon>rosids</taxon>
        <taxon>malvids</taxon>
        <taxon>Sapindales</taxon>
        <taxon>Sapindaceae</taxon>
        <taxon>Xanthoceroideae</taxon>
        <taxon>Xanthoceras</taxon>
    </lineage>
</organism>
<name>A0ABQ8HZR3_9ROSI</name>
<evidence type="ECO:0000313" key="3">
    <source>
        <dbReference type="Proteomes" id="UP000827721"/>
    </source>
</evidence>
<comment type="caution">
    <text evidence="2">The sequence shown here is derived from an EMBL/GenBank/DDBJ whole genome shotgun (WGS) entry which is preliminary data.</text>
</comment>
<dbReference type="PANTHER" id="PTHR36756">
    <property type="entry name" value="EXPRESSED PROTEIN"/>
    <property type="match status" value="1"/>
</dbReference>
<feature type="region of interest" description="Disordered" evidence="1">
    <location>
        <begin position="1"/>
        <end position="71"/>
    </location>
</feature>
<feature type="compositionally biased region" description="Polar residues" evidence="1">
    <location>
        <begin position="123"/>
        <end position="134"/>
    </location>
</feature>
<reference evidence="2 3" key="1">
    <citation type="submission" date="2021-02" db="EMBL/GenBank/DDBJ databases">
        <title>Plant Genome Project.</title>
        <authorList>
            <person name="Zhang R.-G."/>
        </authorList>
    </citation>
    <scope>NUCLEOTIDE SEQUENCE [LARGE SCALE GENOMIC DNA]</scope>
    <source>
        <tissue evidence="2">Leaves</tissue>
    </source>
</reference>
<dbReference type="PANTHER" id="PTHR36756:SF1">
    <property type="entry name" value="EXPRESSED PROTEIN"/>
    <property type="match status" value="1"/>
</dbReference>
<proteinExistence type="predicted"/>
<evidence type="ECO:0000256" key="1">
    <source>
        <dbReference type="SAM" id="MobiDB-lite"/>
    </source>
</evidence>
<feature type="compositionally biased region" description="Acidic residues" evidence="1">
    <location>
        <begin position="1"/>
        <end position="10"/>
    </location>
</feature>
<dbReference type="EMBL" id="JAFEMO010000005">
    <property type="protein sequence ID" value="KAH7569798.1"/>
    <property type="molecule type" value="Genomic_DNA"/>
</dbReference>
<feature type="region of interest" description="Disordered" evidence="1">
    <location>
        <begin position="172"/>
        <end position="191"/>
    </location>
</feature>
<sequence>MVGVGGDDDDGIRRRLPSWMLGVAQQRPQKENKMKTLSTQQHKLTHSNLTNKNKSNKLGQKRKRKTVSDNEIDAELTEQDLLSIAKEYVESDELQSLDTVCESQNQLLTTISSEKDSKGSFAAPTSPTHQTTPSLLSASTIGDPAHDMLHLFLGPLLNKPLEKENKMDFSNKFSNLSQSDTGEEIVPRKTTKSSLKDKVAMLLD</sequence>